<dbReference type="EMBL" id="LXQA010463006">
    <property type="protein sequence ID" value="MCI53437.1"/>
    <property type="molecule type" value="Genomic_DNA"/>
</dbReference>
<accession>A0A392SYD5</accession>
<evidence type="ECO:0000313" key="2">
    <source>
        <dbReference type="Proteomes" id="UP000265520"/>
    </source>
</evidence>
<sequence length="37" mass="4057">DHNIGSRCSTQLLSFPSSRLLMAFKITLLADSAFPFA</sequence>
<dbReference type="Proteomes" id="UP000265520">
    <property type="component" value="Unassembled WGS sequence"/>
</dbReference>
<organism evidence="1 2">
    <name type="scientific">Trifolium medium</name>
    <dbReference type="NCBI Taxonomy" id="97028"/>
    <lineage>
        <taxon>Eukaryota</taxon>
        <taxon>Viridiplantae</taxon>
        <taxon>Streptophyta</taxon>
        <taxon>Embryophyta</taxon>
        <taxon>Tracheophyta</taxon>
        <taxon>Spermatophyta</taxon>
        <taxon>Magnoliopsida</taxon>
        <taxon>eudicotyledons</taxon>
        <taxon>Gunneridae</taxon>
        <taxon>Pentapetalae</taxon>
        <taxon>rosids</taxon>
        <taxon>fabids</taxon>
        <taxon>Fabales</taxon>
        <taxon>Fabaceae</taxon>
        <taxon>Papilionoideae</taxon>
        <taxon>50 kb inversion clade</taxon>
        <taxon>NPAAA clade</taxon>
        <taxon>Hologalegina</taxon>
        <taxon>IRL clade</taxon>
        <taxon>Trifolieae</taxon>
        <taxon>Trifolium</taxon>
    </lineage>
</organism>
<keyword evidence="2" id="KW-1185">Reference proteome</keyword>
<reference evidence="1 2" key="1">
    <citation type="journal article" date="2018" name="Front. Plant Sci.">
        <title>Red Clover (Trifolium pratense) and Zigzag Clover (T. medium) - A Picture of Genomic Similarities and Differences.</title>
        <authorList>
            <person name="Dluhosova J."/>
            <person name="Istvanek J."/>
            <person name="Nedelnik J."/>
            <person name="Repkova J."/>
        </authorList>
    </citation>
    <scope>NUCLEOTIDE SEQUENCE [LARGE SCALE GENOMIC DNA]</scope>
    <source>
        <strain evidence="2">cv. 10/8</strain>
        <tissue evidence="1">Leaf</tissue>
    </source>
</reference>
<protein>
    <submittedName>
        <fullName evidence="1">Uncharacterized protein</fullName>
    </submittedName>
</protein>
<name>A0A392SYD5_9FABA</name>
<feature type="non-terminal residue" evidence="1">
    <location>
        <position position="1"/>
    </location>
</feature>
<proteinExistence type="predicted"/>
<dbReference type="AlphaFoldDB" id="A0A392SYD5"/>
<comment type="caution">
    <text evidence="1">The sequence shown here is derived from an EMBL/GenBank/DDBJ whole genome shotgun (WGS) entry which is preliminary data.</text>
</comment>
<evidence type="ECO:0000313" key="1">
    <source>
        <dbReference type="EMBL" id="MCI53437.1"/>
    </source>
</evidence>